<evidence type="ECO:0000256" key="2">
    <source>
        <dbReference type="SAM" id="Phobius"/>
    </source>
</evidence>
<gene>
    <name evidence="4" type="ORF">PCAR00345_LOCUS37601</name>
</gene>
<evidence type="ECO:0000256" key="3">
    <source>
        <dbReference type="SAM" id="SignalP"/>
    </source>
</evidence>
<keyword evidence="3" id="KW-0732">Signal</keyword>
<sequence length="123" mass="13024">MSANTVRAVALLACAACGSALQMQPLRPAVGLSRAAAPSMQFWKKSADEEKPSKPTKKASGNFYDDEADTVSRGSSKLEVAENGEVDLAAVGGIYYLAFIPFLLFIAAFASGLFSFGYEKGNF</sequence>
<keyword evidence="2" id="KW-1133">Transmembrane helix</keyword>
<evidence type="ECO:0000313" key="4">
    <source>
        <dbReference type="EMBL" id="CAE0784893.1"/>
    </source>
</evidence>
<feature type="transmembrane region" description="Helical" evidence="2">
    <location>
        <begin position="94"/>
        <end position="118"/>
    </location>
</feature>
<dbReference type="EMBL" id="HBIZ01060232">
    <property type="protein sequence ID" value="CAE0784893.1"/>
    <property type="molecule type" value="Transcribed_RNA"/>
</dbReference>
<organism evidence="4">
    <name type="scientific">Chrysotila carterae</name>
    <name type="common">Marine alga</name>
    <name type="synonym">Syracosphaera carterae</name>
    <dbReference type="NCBI Taxonomy" id="13221"/>
    <lineage>
        <taxon>Eukaryota</taxon>
        <taxon>Haptista</taxon>
        <taxon>Haptophyta</taxon>
        <taxon>Prymnesiophyceae</taxon>
        <taxon>Isochrysidales</taxon>
        <taxon>Isochrysidaceae</taxon>
        <taxon>Chrysotila</taxon>
    </lineage>
</organism>
<feature type="chain" id="PRO_5031074579" evidence="3">
    <location>
        <begin position="21"/>
        <end position="123"/>
    </location>
</feature>
<reference evidence="4" key="1">
    <citation type="submission" date="2021-01" db="EMBL/GenBank/DDBJ databases">
        <authorList>
            <person name="Corre E."/>
            <person name="Pelletier E."/>
            <person name="Niang G."/>
            <person name="Scheremetjew M."/>
            <person name="Finn R."/>
            <person name="Kale V."/>
            <person name="Holt S."/>
            <person name="Cochrane G."/>
            <person name="Meng A."/>
            <person name="Brown T."/>
            <person name="Cohen L."/>
        </authorList>
    </citation>
    <scope>NUCLEOTIDE SEQUENCE</scope>
    <source>
        <strain evidence="4">CCMP645</strain>
    </source>
</reference>
<dbReference type="AlphaFoldDB" id="A0A7S4C2F6"/>
<feature type="signal peptide" evidence="3">
    <location>
        <begin position="1"/>
        <end position="20"/>
    </location>
</feature>
<protein>
    <submittedName>
        <fullName evidence="4">Uncharacterized protein</fullName>
    </submittedName>
</protein>
<proteinExistence type="predicted"/>
<keyword evidence="2" id="KW-0472">Membrane</keyword>
<feature type="region of interest" description="Disordered" evidence="1">
    <location>
        <begin position="43"/>
        <end position="68"/>
    </location>
</feature>
<evidence type="ECO:0000256" key="1">
    <source>
        <dbReference type="SAM" id="MobiDB-lite"/>
    </source>
</evidence>
<accession>A0A7S4C2F6</accession>
<name>A0A7S4C2F6_CHRCT</name>
<keyword evidence="2" id="KW-0812">Transmembrane</keyword>